<evidence type="ECO:0008006" key="4">
    <source>
        <dbReference type="Google" id="ProtNLM"/>
    </source>
</evidence>
<evidence type="ECO:0000313" key="3">
    <source>
        <dbReference type="Proteomes" id="UP001596200"/>
    </source>
</evidence>
<evidence type="ECO:0000256" key="1">
    <source>
        <dbReference type="SAM" id="SignalP"/>
    </source>
</evidence>
<feature type="signal peptide" evidence="1">
    <location>
        <begin position="1"/>
        <end position="25"/>
    </location>
</feature>
<feature type="chain" id="PRO_5045299241" description="Ricin B lectin domain-containing protein" evidence="1">
    <location>
        <begin position="26"/>
        <end position="155"/>
    </location>
</feature>
<proteinExistence type="predicted"/>
<protein>
    <recommendedName>
        <fullName evidence="4">Ricin B lectin domain-containing protein</fullName>
    </recommendedName>
</protein>
<dbReference type="Proteomes" id="UP001596200">
    <property type="component" value="Unassembled WGS sequence"/>
</dbReference>
<keyword evidence="1" id="KW-0732">Signal</keyword>
<evidence type="ECO:0000313" key="2">
    <source>
        <dbReference type="EMBL" id="MFC5916188.1"/>
    </source>
</evidence>
<dbReference type="InterPro" id="IPR035992">
    <property type="entry name" value="Ricin_B-like_lectins"/>
</dbReference>
<organism evidence="2 3">
    <name type="scientific">Streptomyces pulveraceus</name>
    <dbReference type="NCBI Taxonomy" id="68258"/>
    <lineage>
        <taxon>Bacteria</taxon>
        <taxon>Bacillati</taxon>
        <taxon>Actinomycetota</taxon>
        <taxon>Actinomycetes</taxon>
        <taxon>Kitasatosporales</taxon>
        <taxon>Streptomycetaceae</taxon>
        <taxon>Streptomyces</taxon>
    </lineage>
</organism>
<dbReference type="SUPFAM" id="SSF50370">
    <property type="entry name" value="Ricin B-like lectins"/>
    <property type="match status" value="1"/>
</dbReference>
<comment type="caution">
    <text evidence="2">The sequence shown here is derived from an EMBL/GenBank/DDBJ whole genome shotgun (WGS) entry which is preliminary data.</text>
</comment>
<reference evidence="3" key="1">
    <citation type="journal article" date="2019" name="Int. J. Syst. Evol. Microbiol.">
        <title>The Global Catalogue of Microorganisms (GCM) 10K type strain sequencing project: providing services to taxonomists for standard genome sequencing and annotation.</title>
        <authorList>
            <consortium name="The Broad Institute Genomics Platform"/>
            <consortium name="The Broad Institute Genome Sequencing Center for Infectious Disease"/>
            <person name="Wu L."/>
            <person name="Ma J."/>
        </authorList>
    </citation>
    <scope>NUCLEOTIDE SEQUENCE [LARGE SCALE GENOMIC DNA]</scope>
    <source>
        <strain evidence="3">JCM 4147</strain>
    </source>
</reference>
<gene>
    <name evidence="2" type="ORF">ACFP1B_22585</name>
</gene>
<dbReference type="EMBL" id="JBHSPU010000020">
    <property type="protein sequence ID" value="MFC5916188.1"/>
    <property type="molecule type" value="Genomic_DNA"/>
</dbReference>
<keyword evidence="3" id="KW-1185">Reference proteome</keyword>
<accession>A0ABW1GPH6</accession>
<dbReference type="RefSeq" id="WP_344507169.1">
    <property type="nucleotide sequence ID" value="NZ_BAAATU010000001.1"/>
</dbReference>
<sequence length="155" mass="15923">MRIRSIVSLTASAVAVLALATPSQAVGNGYYLIQDAENGTCLNAGGGALGGQLGDCGQESAWRVVNLPDGSVLFREANDESRCLGLSPLKIFPPAVAESECGNAPDRWLVNGPSSGERVALGLKGLASIGTLTSRGDRATLAGEGEPEWDLVRVG</sequence>
<name>A0ABW1GPH6_9ACTN</name>